<evidence type="ECO:0000259" key="8">
    <source>
        <dbReference type="Pfam" id="PF06738"/>
    </source>
</evidence>
<reference evidence="9 10" key="1">
    <citation type="submission" date="2016-02" db="EMBL/GenBank/DDBJ databases">
        <authorList>
            <consortium name="Pathogen Informatics"/>
        </authorList>
    </citation>
    <scope>NUCLEOTIDE SEQUENCE [LARGE SCALE GENOMIC DNA]</scope>
    <source>
        <strain evidence="9 10">RC20</strain>
    </source>
</reference>
<keyword evidence="5 7" id="KW-0472">Membrane</keyword>
<proteinExistence type="inferred from homology"/>
<dbReference type="Proteomes" id="UP000069632">
    <property type="component" value="Unassembled WGS sequence"/>
</dbReference>
<evidence type="ECO:0000256" key="5">
    <source>
        <dbReference type="ARBA" id="ARBA00023136"/>
    </source>
</evidence>
<dbReference type="GO" id="GO:0004618">
    <property type="term" value="F:phosphoglycerate kinase activity"/>
    <property type="evidence" value="ECO:0007669"/>
    <property type="project" value="UniProtKB-EC"/>
</dbReference>
<evidence type="ECO:0000256" key="4">
    <source>
        <dbReference type="ARBA" id="ARBA00022989"/>
    </source>
</evidence>
<dbReference type="GO" id="GO:0022857">
    <property type="term" value="F:transmembrane transporter activity"/>
    <property type="evidence" value="ECO:0007669"/>
    <property type="project" value="InterPro"/>
</dbReference>
<dbReference type="GO" id="GO:0015744">
    <property type="term" value="P:succinate transport"/>
    <property type="evidence" value="ECO:0007669"/>
    <property type="project" value="TreeGrafter"/>
</dbReference>
<dbReference type="GO" id="GO:0005886">
    <property type="term" value="C:plasma membrane"/>
    <property type="evidence" value="ECO:0007669"/>
    <property type="project" value="UniProtKB-SubCell"/>
</dbReference>
<protein>
    <submittedName>
        <fullName evidence="9">Phosphoglycerate kinase</fullName>
        <ecNumber evidence="9">2.7.2.3</ecNumber>
    </submittedName>
</protein>
<name>A0A128EF71_9BACT</name>
<organism evidence="9 10">
    <name type="scientific">Campylobacter geochelonis</name>
    <dbReference type="NCBI Taxonomy" id="1780362"/>
    <lineage>
        <taxon>Bacteria</taxon>
        <taxon>Pseudomonadati</taxon>
        <taxon>Campylobacterota</taxon>
        <taxon>Epsilonproteobacteria</taxon>
        <taxon>Campylobacterales</taxon>
        <taxon>Campylobacteraceae</taxon>
        <taxon>Campylobacter</taxon>
    </lineage>
</organism>
<dbReference type="PANTHER" id="PTHR34390">
    <property type="entry name" value="UPF0442 PROTEIN YJJB-RELATED"/>
    <property type="match status" value="1"/>
</dbReference>
<keyword evidence="10" id="KW-1185">Reference proteome</keyword>
<gene>
    <name evidence="9" type="primary">yjjP</name>
    <name evidence="9" type="ORF">ERS672216_00959</name>
</gene>
<dbReference type="RefSeq" id="WP_075494744.1">
    <property type="nucleotide sequence ID" value="NZ_CP053844.1"/>
</dbReference>
<evidence type="ECO:0000256" key="6">
    <source>
        <dbReference type="ARBA" id="ARBA00034125"/>
    </source>
</evidence>
<feature type="domain" description="Threonine/serine exporter-like N-terminal" evidence="8">
    <location>
        <begin position="11"/>
        <end position="250"/>
    </location>
</feature>
<keyword evidence="3 7" id="KW-0812">Transmembrane</keyword>
<keyword evidence="9" id="KW-0418">Kinase</keyword>
<comment type="similarity">
    <text evidence="6">Belongs to the ThrE exporter (TC 2.A.79) family.</text>
</comment>
<evidence type="ECO:0000256" key="3">
    <source>
        <dbReference type="ARBA" id="ARBA00022692"/>
    </source>
</evidence>
<feature type="transmembrane region" description="Helical" evidence="7">
    <location>
        <begin position="202"/>
        <end position="219"/>
    </location>
</feature>
<dbReference type="Pfam" id="PF06738">
    <property type="entry name" value="ThrE"/>
    <property type="match status" value="1"/>
</dbReference>
<evidence type="ECO:0000256" key="2">
    <source>
        <dbReference type="ARBA" id="ARBA00022475"/>
    </source>
</evidence>
<keyword evidence="2" id="KW-1003">Cell membrane</keyword>
<feature type="transmembrane region" description="Helical" evidence="7">
    <location>
        <begin position="231"/>
        <end position="251"/>
    </location>
</feature>
<evidence type="ECO:0000313" key="10">
    <source>
        <dbReference type="Proteomes" id="UP000069632"/>
    </source>
</evidence>
<dbReference type="PANTHER" id="PTHR34390:SF2">
    <property type="entry name" value="SUCCINATE TRANSPORTER SUBUNIT YJJP-RELATED"/>
    <property type="match status" value="1"/>
</dbReference>
<dbReference type="EMBL" id="FIZP01000003">
    <property type="protein sequence ID" value="CZE47559.1"/>
    <property type="molecule type" value="Genomic_DNA"/>
</dbReference>
<keyword evidence="4 7" id="KW-1133">Transmembrane helix</keyword>
<dbReference type="InterPro" id="IPR010619">
    <property type="entry name" value="ThrE-like_N"/>
</dbReference>
<comment type="subcellular location">
    <subcellularLocation>
        <location evidence="1">Cell membrane</location>
        <topology evidence="1">Multi-pass membrane protein</topology>
    </subcellularLocation>
</comment>
<dbReference type="AlphaFoldDB" id="A0A128EF71"/>
<dbReference type="InterPro" id="IPR050539">
    <property type="entry name" value="ThrE_Dicarb/AminoAcid_Exp"/>
</dbReference>
<feature type="transmembrane region" description="Helical" evidence="7">
    <location>
        <begin position="143"/>
        <end position="160"/>
    </location>
</feature>
<accession>A0A128EF71</accession>
<evidence type="ECO:0000313" key="9">
    <source>
        <dbReference type="EMBL" id="CZE47559.1"/>
    </source>
</evidence>
<keyword evidence="9" id="KW-0808">Transferase</keyword>
<evidence type="ECO:0000256" key="1">
    <source>
        <dbReference type="ARBA" id="ARBA00004651"/>
    </source>
</evidence>
<evidence type="ECO:0000256" key="7">
    <source>
        <dbReference type="SAM" id="Phobius"/>
    </source>
</evidence>
<sequence>MKPDILDLTNFLADYADLMISVGSHNERVRRCIRRIAHAYGFDVSIFVLLKNVTISVTDLDDYTNRRTYIKETCAHAINLAIVSDLGSLSWLVHDEKIELKKAICIFNKIKETKNTKFGPNLLFMSVAFGAFCHLFGGDVGSVGFVVLSTLIGVIIKHLLEKRKFDIRIIYLVCSFVSSFVAYGAFALGISTTPAEALSSSILYLFPGILVLNSIFDILDRNVLIGLSRGVNACILIICMAIGVYITLSIVKVGLL</sequence>
<dbReference type="EC" id="2.7.2.3" evidence="9"/>
<dbReference type="OrthoDB" id="9813917at2"/>
<feature type="transmembrane region" description="Helical" evidence="7">
    <location>
        <begin position="169"/>
        <end position="190"/>
    </location>
</feature>